<dbReference type="Proteomes" id="UP001485043">
    <property type="component" value="Unassembled WGS sequence"/>
</dbReference>
<comment type="caution">
    <text evidence="2">The sequence shown here is derived from an EMBL/GenBank/DDBJ whole genome shotgun (WGS) entry which is preliminary data.</text>
</comment>
<feature type="compositionally biased region" description="Polar residues" evidence="1">
    <location>
        <begin position="1"/>
        <end position="10"/>
    </location>
</feature>
<gene>
    <name evidence="2" type="ORF">WJX84_007204</name>
</gene>
<dbReference type="AlphaFoldDB" id="A0AAW1TAZ6"/>
<sequence>MLRPHPTSSKLRSEWRSCGLAPQTPRPELTARRGLSKFDSSQLPGRGQRSSRDSLFAMFKRRDWAHLHGTDDAQDEAEESSSSSEDEASEPGSSMEQEPENEGVEEDASARRLEDLSEDDFDGAPSSGSEGGQGKEDEDADSRRSFELEKLLREWLSAEDPAKLKGEALTCRLCADVLILNAANLQQHMKSRRHQKGLRKQPEATELLDQICLAGDISDPEEEGETFHERLERLRSMDVPPAAVVAAEDAADPALEKTCRDSGISPLPKIEIFERDASPSAREGVGYSFSLQDTLAASRC</sequence>
<organism evidence="2 3">
    <name type="scientific">Apatococcus fuscideae</name>
    <dbReference type="NCBI Taxonomy" id="2026836"/>
    <lineage>
        <taxon>Eukaryota</taxon>
        <taxon>Viridiplantae</taxon>
        <taxon>Chlorophyta</taxon>
        <taxon>core chlorophytes</taxon>
        <taxon>Trebouxiophyceae</taxon>
        <taxon>Chlorellales</taxon>
        <taxon>Chlorellaceae</taxon>
        <taxon>Apatococcus</taxon>
    </lineage>
</organism>
<reference evidence="2 3" key="1">
    <citation type="journal article" date="2024" name="Nat. Commun.">
        <title>Phylogenomics reveals the evolutionary origins of lichenization in chlorophyte algae.</title>
        <authorList>
            <person name="Puginier C."/>
            <person name="Libourel C."/>
            <person name="Otte J."/>
            <person name="Skaloud P."/>
            <person name="Haon M."/>
            <person name="Grisel S."/>
            <person name="Petersen M."/>
            <person name="Berrin J.G."/>
            <person name="Delaux P.M."/>
            <person name="Dal Grande F."/>
            <person name="Keller J."/>
        </authorList>
    </citation>
    <scope>NUCLEOTIDE SEQUENCE [LARGE SCALE GENOMIC DNA]</scope>
    <source>
        <strain evidence="2 3">SAG 2523</strain>
    </source>
</reference>
<dbReference type="EMBL" id="JALJOV010000199">
    <property type="protein sequence ID" value="KAK9865993.1"/>
    <property type="molecule type" value="Genomic_DNA"/>
</dbReference>
<feature type="compositionally biased region" description="Acidic residues" evidence="1">
    <location>
        <begin position="72"/>
        <end position="89"/>
    </location>
</feature>
<keyword evidence="3" id="KW-1185">Reference proteome</keyword>
<evidence type="ECO:0008006" key="4">
    <source>
        <dbReference type="Google" id="ProtNLM"/>
    </source>
</evidence>
<evidence type="ECO:0000313" key="2">
    <source>
        <dbReference type="EMBL" id="KAK9865993.1"/>
    </source>
</evidence>
<name>A0AAW1TAZ6_9CHLO</name>
<protein>
    <recommendedName>
        <fullName evidence="4">U1-type domain-containing protein</fullName>
    </recommendedName>
</protein>
<evidence type="ECO:0000313" key="3">
    <source>
        <dbReference type="Proteomes" id="UP001485043"/>
    </source>
</evidence>
<feature type="region of interest" description="Disordered" evidence="1">
    <location>
        <begin position="67"/>
        <end position="142"/>
    </location>
</feature>
<accession>A0AAW1TAZ6</accession>
<evidence type="ECO:0000256" key="1">
    <source>
        <dbReference type="SAM" id="MobiDB-lite"/>
    </source>
</evidence>
<proteinExistence type="predicted"/>
<feature type="compositionally biased region" description="Acidic residues" evidence="1">
    <location>
        <begin position="97"/>
        <end position="107"/>
    </location>
</feature>
<feature type="region of interest" description="Disordered" evidence="1">
    <location>
        <begin position="1"/>
        <end position="54"/>
    </location>
</feature>